<organism evidence="2 3">
    <name type="scientific">Liparis tanakae</name>
    <name type="common">Tanaka's snailfish</name>
    <dbReference type="NCBI Taxonomy" id="230148"/>
    <lineage>
        <taxon>Eukaryota</taxon>
        <taxon>Metazoa</taxon>
        <taxon>Chordata</taxon>
        <taxon>Craniata</taxon>
        <taxon>Vertebrata</taxon>
        <taxon>Euteleostomi</taxon>
        <taxon>Actinopterygii</taxon>
        <taxon>Neopterygii</taxon>
        <taxon>Teleostei</taxon>
        <taxon>Neoteleostei</taxon>
        <taxon>Acanthomorphata</taxon>
        <taxon>Eupercaria</taxon>
        <taxon>Perciformes</taxon>
        <taxon>Cottioidei</taxon>
        <taxon>Cottales</taxon>
        <taxon>Liparidae</taxon>
        <taxon>Liparis</taxon>
    </lineage>
</organism>
<keyword evidence="3" id="KW-1185">Reference proteome</keyword>
<accession>A0A4Z2GIB9</accession>
<feature type="compositionally biased region" description="Polar residues" evidence="1">
    <location>
        <begin position="25"/>
        <end position="38"/>
    </location>
</feature>
<comment type="caution">
    <text evidence="2">The sequence shown here is derived from an EMBL/GenBank/DDBJ whole genome shotgun (WGS) entry which is preliminary data.</text>
</comment>
<dbReference type="EMBL" id="SRLO01000544">
    <property type="protein sequence ID" value="TNN52524.1"/>
    <property type="molecule type" value="Genomic_DNA"/>
</dbReference>
<protein>
    <submittedName>
        <fullName evidence="2">Uncharacterized protein</fullName>
    </submittedName>
</protein>
<gene>
    <name evidence="2" type="ORF">EYF80_037291</name>
</gene>
<evidence type="ECO:0000313" key="2">
    <source>
        <dbReference type="EMBL" id="TNN52524.1"/>
    </source>
</evidence>
<proteinExistence type="predicted"/>
<dbReference type="AlphaFoldDB" id="A0A4Z2GIB9"/>
<sequence length="98" mass="10921">MDTGDTQTGQKRNNHAPHSCDRWHNNNTDSRFIANYTTPHGPARDDESSLPPLPPPPSIYLPHVPQIQCEDAYDPLGTGSLGALRLVHVTRVLTWQRA</sequence>
<evidence type="ECO:0000256" key="1">
    <source>
        <dbReference type="SAM" id="MobiDB-lite"/>
    </source>
</evidence>
<evidence type="ECO:0000313" key="3">
    <source>
        <dbReference type="Proteomes" id="UP000314294"/>
    </source>
</evidence>
<feature type="compositionally biased region" description="Polar residues" evidence="1">
    <location>
        <begin position="1"/>
        <end position="11"/>
    </location>
</feature>
<feature type="region of interest" description="Disordered" evidence="1">
    <location>
        <begin position="1"/>
        <end position="61"/>
    </location>
</feature>
<reference evidence="2 3" key="1">
    <citation type="submission" date="2019-03" db="EMBL/GenBank/DDBJ databases">
        <title>First draft genome of Liparis tanakae, snailfish: a comprehensive survey of snailfish specific genes.</title>
        <authorList>
            <person name="Kim W."/>
            <person name="Song I."/>
            <person name="Jeong J.-H."/>
            <person name="Kim D."/>
            <person name="Kim S."/>
            <person name="Ryu S."/>
            <person name="Song J.Y."/>
            <person name="Lee S.K."/>
        </authorList>
    </citation>
    <scope>NUCLEOTIDE SEQUENCE [LARGE SCALE GENOMIC DNA]</scope>
    <source>
        <tissue evidence="2">Muscle</tissue>
    </source>
</reference>
<name>A0A4Z2GIB9_9TELE</name>
<dbReference type="Proteomes" id="UP000314294">
    <property type="component" value="Unassembled WGS sequence"/>
</dbReference>